<dbReference type="SUPFAM" id="SSF56645">
    <property type="entry name" value="Acyl-CoA dehydrogenase NM domain-like"/>
    <property type="match status" value="2"/>
</dbReference>
<dbReference type="PROSITE" id="PS50974">
    <property type="entry name" value="ADOMET_ACTIVATION"/>
    <property type="match status" value="1"/>
</dbReference>
<dbReference type="GO" id="GO:0005777">
    <property type="term" value="C:peroxisome"/>
    <property type="evidence" value="ECO:0007669"/>
    <property type="project" value="UniProtKB-SubCell"/>
</dbReference>
<evidence type="ECO:0000256" key="4">
    <source>
        <dbReference type="ARBA" id="ARBA00022630"/>
    </source>
</evidence>
<gene>
    <name evidence="15" type="primary">Contig11323.g12099</name>
    <name evidence="15" type="ORF">STYLEM_11493</name>
</gene>
<keyword evidence="13" id="KW-0808">Transferase</keyword>
<dbReference type="GO" id="GO:0003997">
    <property type="term" value="F:acyl-CoA oxidase activity"/>
    <property type="evidence" value="ECO:0007669"/>
    <property type="project" value="InterPro"/>
</dbReference>
<dbReference type="InterPro" id="IPR029320">
    <property type="entry name" value="Acyl-CoA_ox_N"/>
</dbReference>
<keyword evidence="4 10" id="KW-0285">Flavoprotein</keyword>
<dbReference type="InterPro" id="IPR012258">
    <property type="entry name" value="Acyl-CoA_oxidase"/>
</dbReference>
<dbReference type="OrthoDB" id="434460at2759"/>
<evidence type="ECO:0000256" key="9">
    <source>
        <dbReference type="ARBA" id="ARBA00023140"/>
    </source>
</evidence>
<evidence type="ECO:0000256" key="5">
    <source>
        <dbReference type="ARBA" id="ARBA00022827"/>
    </source>
</evidence>
<dbReference type="InterPro" id="IPR009100">
    <property type="entry name" value="AcylCoA_DH/oxidase_NM_dom_sf"/>
</dbReference>
<dbReference type="GO" id="GO:0071949">
    <property type="term" value="F:FAD binding"/>
    <property type="evidence" value="ECO:0007669"/>
    <property type="project" value="InterPro"/>
</dbReference>
<dbReference type="Gene3D" id="2.40.110.10">
    <property type="entry name" value="Butyryl-CoA Dehydrogenase, subunit A, domain 2"/>
    <property type="match status" value="1"/>
</dbReference>
<evidence type="ECO:0000256" key="7">
    <source>
        <dbReference type="ARBA" id="ARBA00023002"/>
    </source>
</evidence>
<dbReference type="SUPFAM" id="SSF47203">
    <property type="entry name" value="Acyl-CoA dehydrogenase C-terminal domain-like"/>
    <property type="match status" value="2"/>
</dbReference>
<dbReference type="GO" id="GO:0008705">
    <property type="term" value="F:methionine synthase activity"/>
    <property type="evidence" value="ECO:0007669"/>
    <property type="project" value="InterPro"/>
</dbReference>
<protein>
    <recommendedName>
        <fullName evidence="10">Acyl-coenzyme A oxidase</fullName>
    </recommendedName>
</protein>
<evidence type="ECO:0000256" key="2">
    <source>
        <dbReference type="ARBA" id="ARBA00004275"/>
    </source>
</evidence>
<dbReference type="GO" id="GO:0005504">
    <property type="term" value="F:fatty acid binding"/>
    <property type="evidence" value="ECO:0007669"/>
    <property type="project" value="TreeGrafter"/>
</dbReference>
<keyword evidence="5 10" id="KW-0274">FAD</keyword>
<accession>A0A078AJE5</accession>
<evidence type="ECO:0000256" key="11">
    <source>
        <dbReference type="PIRSR" id="PIRSR000168-1"/>
    </source>
</evidence>
<comment type="cofactor">
    <cofactor evidence="1">
        <name>FAD</name>
        <dbReference type="ChEBI" id="CHEBI:57692"/>
    </cofactor>
</comment>
<dbReference type="OMA" id="WNMYNVL"/>
<dbReference type="Proteomes" id="UP000039865">
    <property type="component" value="Unassembled WGS sequence"/>
</dbReference>
<dbReference type="PANTHER" id="PTHR10909">
    <property type="entry name" value="ELECTRON TRANSPORT OXIDOREDUCTASE"/>
    <property type="match status" value="1"/>
</dbReference>
<dbReference type="InterPro" id="IPR055060">
    <property type="entry name" value="ACOX_C_alpha1"/>
</dbReference>
<dbReference type="InParanoid" id="A0A078AJE5"/>
<name>A0A078AJE5_STYLE</name>
<evidence type="ECO:0000313" key="15">
    <source>
        <dbReference type="EMBL" id="CDW82460.1"/>
    </source>
</evidence>
<reference evidence="15 16" key="1">
    <citation type="submission" date="2014-06" db="EMBL/GenBank/DDBJ databases">
        <authorList>
            <person name="Swart Estienne"/>
        </authorList>
    </citation>
    <scope>NUCLEOTIDE SEQUENCE [LARGE SCALE GENOMIC DNA]</scope>
    <source>
        <strain evidence="15 16">130c</strain>
    </source>
</reference>
<keyword evidence="7" id="KW-0560">Oxidoreductase</keyword>
<feature type="active site" description="Proton acceptor" evidence="11">
    <location>
        <position position="472"/>
    </location>
</feature>
<evidence type="ECO:0000259" key="14">
    <source>
        <dbReference type="PROSITE" id="PS50974"/>
    </source>
</evidence>
<evidence type="ECO:0000256" key="1">
    <source>
        <dbReference type="ARBA" id="ARBA00001974"/>
    </source>
</evidence>
<sequence>MQSKRNKEWSETYKKVNHSLVEERKALNFNQEQLALFLWDGEEKLEKHRQLSKLYTADPILRNTHHYYDMTREEKMECGFKKLNRMAEVLPEKITYDTVFYHVTTNLGAMPTSLHHAMFELAVRYLGDEEQVDKWLPLILDYKIIGNYCQTEVGHGSNVRVSDSLTIGHRTTIQSEYVIAIYNYIIFSIQLFWQGLETEAIFDKEKDEFIINTPKNSSAKFWPGDLGVLSTHGVVYAQLMIEGKNLGVQSFMVPIRDIDTHRPLPGIEVGDIGPKFGFVAKDNGYVIFNQVRIPRRNMLMRYVNVDKEGKVTPQGNPKVLYSVMMFTRLQLLSGCVAGLGKSLIASIRYGIVRKQFKTAAGKDGKPEERKIIDYQTHLHRICPQLANNFAMAFATRRMYQLYNDMMSNIKTKNDFSQLGPMHTILSGMKALFCHTAYEGVKQMRECCGAAGFSQFSNIPNIIDAISSYVTLEGDSVVMNIQTARSLLKSGRKVIQTGKPLNQLLSYILDLKVILEKGKDFKCEAKDADFFKSEQNLLDLLKWNALLRIGQSLQLFADPKYKDFSLWEKFNEKFQIDLIKMSQAHSYYMTAQFFFEGINHFEKQGNCSNLVKHLRTLFRIFALNHLTKIGAPLAISKYLSPQQFRQIHQQLLQEYTNIRPQMLNLIEAFEYDDNTMVSAIGNYDGNVYERLLEWAKSSRLNEKDTLDGFDEYIRPFLAAKL</sequence>
<dbReference type="Pfam" id="PF01756">
    <property type="entry name" value="ACOX"/>
    <property type="match status" value="1"/>
</dbReference>
<organism evidence="15 16">
    <name type="scientific">Stylonychia lemnae</name>
    <name type="common">Ciliate</name>
    <dbReference type="NCBI Taxonomy" id="5949"/>
    <lineage>
        <taxon>Eukaryota</taxon>
        <taxon>Sar</taxon>
        <taxon>Alveolata</taxon>
        <taxon>Ciliophora</taxon>
        <taxon>Intramacronucleata</taxon>
        <taxon>Spirotrichea</taxon>
        <taxon>Stichotrichia</taxon>
        <taxon>Sporadotrichida</taxon>
        <taxon>Oxytrichidae</taxon>
        <taxon>Stylonychinae</taxon>
        <taxon>Stylonychia</taxon>
    </lineage>
</organism>
<keyword evidence="9" id="KW-0576">Peroxisome</keyword>
<dbReference type="FunFam" id="2.40.110.10:FF:000003">
    <property type="entry name" value="Acyl-coenzyme A oxidase"/>
    <property type="match status" value="1"/>
</dbReference>
<evidence type="ECO:0000256" key="8">
    <source>
        <dbReference type="ARBA" id="ARBA00023098"/>
    </source>
</evidence>
<proteinExistence type="inferred from homology"/>
<dbReference type="GO" id="GO:0033540">
    <property type="term" value="P:fatty acid beta-oxidation using acyl-CoA oxidase"/>
    <property type="evidence" value="ECO:0007669"/>
    <property type="project" value="TreeGrafter"/>
</dbReference>
<dbReference type="InterPro" id="IPR004223">
    <property type="entry name" value="VitB12-dep_Met_synth_activ_dom"/>
</dbReference>
<evidence type="ECO:0000256" key="13">
    <source>
        <dbReference type="PROSITE-ProRule" id="PRU00346"/>
    </source>
</evidence>
<dbReference type="GO" id="GO:0032259">
    <property type="term" value="P:methylation"/>
    <property type="evidence" value="ECO:0007669"/>
    <property type="project" value="UniProtKB-KW"/>
</dbReference>
<feature type="binding site" evidence="12">
    <location>
        <position position="224"/>
    </location>
    <ligand>
        <name>FAD</name>
        <dbReference type="ChEBI" id="CHEBI:57692"/>
    </ligand>
</feature>
<keyword evidence="13" id="KW-0489">Methyltransferase</keyword>
<keyword evidence="8" id="KW-0443">Lipid metabolism</keyword>
<dbReference type="Pfam" id="PF22924">
    <property type="entry name" value="ACOX_C_alpha1"/>
    <property type="match status" value="1"/>
</dbReference>
<dbReference type="GO" id="GO:0055088">
    <property type="term" value="P:lipid homeostasis"/>
    <property type="evidence" value="ECO:0007669"/>
    <property type="project" value="TreeGrafter"/>
</dbReference>
<keyword evidence="16" id="KW-1185">Reference proteome</keyword>
<evidence type="ECO:0000313" key="16">
    <source>
        <dbReference type="Proteomes" id="UP000039865"/>
    </source>
</evidence>
<dbReference type="Pfam" id="PF14749">
    <property type="entry name" value="Acyl-CoA_ox_N"/>
    <property type="match status" value="1"/>
</dbReference>
<evidence type="ECO:0000256" key="3">
    <source>
        <dbReference type="ARBA" id="ARBA00006288"/>
    </source>
</evidence>
<dbReference type="EMBL" id="CCKQ01010935">
    <property type="protein sequence ID" value="CDW82460.1"/>
    <property type="molecule type" value="Genomic_DNA"/>
</dbReference>
<dbReference type="Gene3D" id="1.10.540.10">
    <property type="entry name" value="Acyl-CoA dehydrogenase/oxidase, N-terminal domain"/>
    <property type="match status" value="1"/>
</dbReference>
<dbReference type="Gene3D" id="1.20.140.10">
    <property type="entry name" value="Butyryl-CoA Dehydrogenase, subunit A, domain 3"/>
    <property type="match status" value="2"/>
</dbReference>
<dbReference type="PANTHER" id="PTHR10909:SF250">
    <property type="entry name" value="PEROXISOMAL ACYL-COENZYME A OXIDASE 1"/>
    <property type="match status" value="1"/>
</dbReference>
<dbReference type="InterPro" id="IPR046373">
    <property type="entry name" value="Acyl-CoA_Oxase/DH_mid-dom_sf"/>
</dbReference>
<feature type="binding site" evidence="12">
    <location>
        <position position="151"/>
    </location>
    <ligand>
        <name>FAD</name>
        <dbReference type="ChEBI" id="CHEBI:57692"/>
    </ligand>
</feature>
<dbReference type="AlphaFoldDB" id="A0A078AJE5"/>
<comment type="similarity">
    <text evidence="3 10">Belongs to the acyl-CoA oxidase family.</text>
</comment>
<comment type="subcellular location">
    <subcellularLocation>
        <location evidence="2">Peroxisome</location>
    </subcellularLocation>
</comment>
<evidence type="ECO:0000256" key="6">
    <source>
        <dbReference type="ARBA" id="ARBA00022832"/>
    </source>
</evidence>
<dbReference type="PIRSF" id="PIRSF000168">
    <property type="entry name" value="Acyl-CoA_oxidase"/>
    <property type="match status" value="1"/>
</dbReference>
<dbReference type="InterPro" id="IPR037069">
    <property type="entry name" value="AcylCoA_DH/ox_N_sf"/>
</dbReference>
<keyword evidence="6" id="KW-0276">Fatty acid metabolism</keyword>
<evidence type="ECO:0000256" key="10">
    <source>
        <dbReference type="PIRNR" id="PIRNR000168"/>
    </source>
</evidence>
<dbReference type="InterPro" id="IPR002655">
    <property type="entry name" value="Acyl-CoA_oxidase_C"/>
</dbReference>
<dbReference type="InterPro" id="IPR036250">
    <property type="entry name" value="AcylCo_DH-like_C"/>
</dbReference>
<evidence type="ECO:0000256" key="12">
    <source>
        <dbReference type="PIRSR" id="PIRSR000168-2"/>
    </source>
</evidence>
<feature type="domain" description="AdoMet activation" evidence="14">
    <location>
        <begin position="1"/>
        <end position="145"/>
    </location>
</feature>